<dbReference type="PANTHER" id="PTHR43395">
    <property type="entry name" value="SENSOR HISTIDINE KINASE CHEA"/>
    <property type="match status" value="1"/>
</dbReference>
<dbReference type="SUPFAM" id="SSF55874">
    <property type="entry name" value="ATPase domain of HSP90 chaperone/DNA topoisomerase II/histidine kinase"/>
    <property type="match status" value="1"/>
</dbReference>
<keyword evidence="16" id="KW-1185">Reference proteome</keyword>
<dbReference type="Gene3D" id="3.40.190.10">
    <property type="entry name" value="Periplasmic binding protein-like II"/>
    <property type="match status" value="2"/>
</dbReference>
<dbReference type="InterPro" id="IPR051315">
    <property type="entry name" value="Bact_Chemotaxis_CheA"/>
</dbReference>
<dbReference type="SUPFAM" id="SSF55052">
    <property type="entry name" value="CheY-binding domain of CheA"/>
    <property type="match status" value="1"/>
</dbReference>
<dbReference type="InterPro" id="IPR008207">
    <property type="entry name" value="Sig_transdc_His_kin_Hpt_dom"/>
</dbReference>
<dbReference type="EC" id="2.7.13.3" evidence="2"/>
<dbReference type="EMBL" id="DF820459">
    <property type="protein sequence ID" value="GAK52673.1"/>
    <property type="molecule type" value="Genomic_DNA"/>
</dbReference>
<protein>
    <recommendedName>
        <fullName evidence="3">Chemotaxis protein CheA</fullName>
        <ecNumber evidence="2">2.7.13.3</ecNumber>
    </recommendedName>
</protein>
<dbReference type="Pfam" id="PF02895">
    <property type="entry name" value="H-kinase_dim"/>
    <property type="match status" value="1"/>
</dbReference>
<evidence type="ECO:0000256" key="11">
    <source>
        <dbReference type="PROSITE-ProRule" id="PRU00110"/>
    </source>
</evidence>
<evidence type="ECO:0000256" key="1">
    <source>
        <dbReference type="ARBA" id="ARBA00000085"/>
    </source>
</evidence>
<keyword evidence="8 15" id="KW-0418">Kinase</keyword>
<evidence type="ECO:0000259" key="13">
    <source>
        <dbReference type="PROSITE" id="PS50851"/>
    </source>
</evidence>
<evidence type="ECO:0000256" key="10">
    <source>
        <dbReference type="ARBA" id="ARBA00023012"/>
    </source>
</evidence>
<sequence>MFFSISVLSMAKGKPELSKIELYGVSDPNISGQLILAKEKGFFRDEGLDVTYRLLSSGTIMPEEVMKAKQKPFAFTQTPITTLVLQEKGVDVKIVAPLADISGTQQIVVRTAANIQSPEDLLGKRVGMAKGAAVYISIQGMAKEFGLDLSSVQFVHLLPAQQLEAMEKGEIDAMACWEPWTSKAEAIGGKFFFSGARSEIPENEGDINWLVDQSVLMTFRENLEKYPETVKALIRAFRTATHFINEHLEQAAKILAGPLSLKKEELMHILSLNKYSMTMDNLFKIGLLSFRELLFQNGVISTTPPEGELYSTEFLRDVDSSLVLIEEAAAEEEDEELQEYLAIFFDEVDDILRKLDNDAVALEASPQDKTKLRAITGAYHTLKGNAGFLGFEKITNAAKQIEGYLKTLAVDENAAISKGILTLIYFSNDVLKNLVADYKQNRSSSIDISGIQQRISQLSPQMEEPVEQVTAPGEIEISGYEALKLREAKKKGKQIYRIDIQFDPEWKMKSAGAFIIVRKLGLSGDVAKVIPPLGSKELKSTSEVHILYVSEMEKDRIVEIANVAVVVSSAKVAPFSVPEVLVVQKDEPDYLKEFGSGEDFTLGDRAKARTLRVDYKKLDDIMNIIGELIIGGSTLARGLNEVRETLSTTQSSLKPIDHLQKTSDGIRKNLLNLQENIMKVRMTPIDVVFRKFPRVVRDLALKGGKDVKLELIGEDTDLDKTLVDVINEPLFHLIKNTIDHGIEPPMVREQLGKPPKGTIQLISFREGNQIVIVVEDDGRGIDLEKLKRQAYENGLLPAEKLQKLTKAEAFNLLFTTNSGTPAEPSSGEQSGMMIVRDTVQSLKGSVELDSKLGEGTVIIIKLPLTLAIIQALVFGVGNRMFAIPLSTVVEAIRISPDQISFVGEREVFELRNQVVNLIRPHSILGIPEPTYAENSKMYVIVVRSSERKVVGIVADSLMEKEELVIKSLDQNIMRSEITSSASKLGDGKVVLILDVPALIRNVFG</sequence>
<dbReference type="Pfam" id="PF09084">
    <property type="entry name" value="NMT1"/>
    <property type="match status" value="1"/>
</dbReference>
<dbReference type="InterPro" id="IPR037006">
    <property type="entry name" value="CheA-like_homodim_sf"/>
</dbReference>
<dbReference type="GO" id="GO:0000155">
    <property type="term" value="F:phosphorelay sensor kinase activity"/>
    <property type="evidence" value="ECO:0007669"/>
    <property type="project" value="InterPro"/>
</dbReference>
<dbReference type="Gene3D" id="2.30.30.40">
    <property type="entry name" value="SH3 Domains"/>
    <property type="match status" value="1"/>
</dbReference>
<dbReference type="SUPFAM" id="SSF50341">
    <property type="entry name" value="CheW-like"/>
    <property type="match status" value="1"/>
</dbReference>
<dbReference type="SUPFAM" id="SSF53850">
    <property type="entry name" value="Periplasmic binding protein-like II"/>
    <property type="match status" value="1"/>
</dbReference>
<evidence type="ECO:0000313" key="16">
    <source>
        <dbReference type="Proteomes" id="UP000030700"/>
    </source>
</evidence>
<dbReference type="SMART" id="SM00387">
    <property type="entry name" value="HATPase_c"/>
    <property type="match status" value="1"/>
</dbReference>
<dbReference type="Gene3D" id="3.30.565.10">
    <property type="entry name" value="Histidine kinase-like ATPase, C-terminal domain"/>
    <property type="match status" value="1"/>
</dbReference>
<dbReference type="Pfam" id="PF01627">
    <property type="entry name" value="Hpt"/>
    <property type="match status" value="1"/>
</dbReference>
<dbReference type="Gene3D" id="1.20.120.160">
    <property type="entry name" value="HPT domain"/>
    <property type="match status" value="1"/>
</dbReference>
<dbReference type="InterPro" id="IPR036890">
    <property type="entry name" value="HATPase_C_sf"/>
</dbReference>
<dbReference type="GO" id="GO:0005737">
    <property type="term" value="C:cytoplasm"/>
    <property type="evidence" value="ECO:0007669"/>
    <property type="project" value="InterPro"/>
</dbReference>
<evidence type="ECO:0000259" key="12">
    <source>
        <dbReference type="PROSITE" id="PS50109"/>
    </source>
</evidence>
<dbReference type="InterPro" id="IPR037052">
    <property type="entry name" value="CheA-like_P2_sf"/>
</dbReference>
<reference evidence="15" key="1">
    <citation type="journal article" date="2015" name="PeerJ">
        <title>First genomic representation of candidate bacterial phylum KSB3 points to enhanced environmental sensing as a trigger of wastewater bulking.</title>
        <authorList>
            <person name="Sekiguchi Y."/>
            <person name="Ohashi A."/>
            <person name="Parks D.H."/>
            <person name="Yamauchi T."/>
            <person name="Tyson G.W."/>
            <person name="Hugenholtz P."/>
        </authorList>
    </citation>
    <scope>NUCLEOTIDE SEQUENCE [LARGE SCALE GENOMIC DNA]</scope>
</reference>
<dbReference type="InterPro" id="IPR036061">
    <property type="entry name" value="CheW-like_dom_sf"/>
</dbReference>
<dbReference type="InterPro" id="IPR002545">
    <property type="entry name" value="CheW-lke_dom"/>
</dbReference>
<dbReference type="SMART" id="SM01231">
    <property type="entry name" value="H-kinase_dim"/>
    <property type="match status" value="1"/>
</dbReference>
<feature type="domain" description="CheW-like" evidence="13">
    <location>
        <begin position="868"/>
        <end position="1004"/>
    </location>
</feature>
<dbReference type="STRING" id="1499966.U14_03928"/>
<dbReference type="InterPro" id="IPR005467">
    <property type="entry name" value="His_kinase_dom"/>
</dbReference>
<evidence type="ECO:0000256" key="8">
    <source>
        <dbReference type="ARBA" id="ARBA00022777"/>
    </source>
</evidence>
<organism evidence="15">
    <name type="scientific">Candidatus Moduliflexus flocculans</name>
    <dbReference type="NCBI Taxonomy" id="1499966"/>
    <lineage>
        <taxon>Bacteria</taxon>
        <taxon>Candidatus Moduliflexota</taxon>
        <taxon>Candidatus Moduliflexia</taxon>
        <taxon>Candidatus Moduliflexales</taxon>
        <taxon>Candidatus Moduliflexaceae</taxon>
    </lineage>
</organism>
<keyword evidence="10" id="KW-0902">Two-component regulatory system</keyword>
<feature type="domain" description="HPt" evidence="14">
    <location>
        <begin position="333"/>
        <end position="438"/>
    </location>
</feature>
<dbReference type="GO" id="GO:0006935">
    <property type="term" value="P:chemotaxis"/>
    <property type="evidence" value="ECO:0007669"/>
    <property type="project" value="UniProtKB-KW"/>
</dbReference>
<dbReference type="FunFam" id="3.30.565.10:FF:000016">
    <property type="entry name" value="Chemotaxis protein CheA, putative"/>
    <property type="match status" value="1"/>
</dbReference>
<evidence type="ECO:0000256" key="4">
    <source>
        <dbReference type="ARBA" id="ARBA00022500"/>
    </source>
</evidence>
<keyword evidence="4" id="KW-0145">Chemotaxis</keyword>
<dbReference type="Proteomes" id="UP000030700">
    <property type="component" value="Unassembled WGS sequence"/>
</dbReference>
<dbReference type="InterPro" id="IPR004105">
    <property type="entry name" value="CheA-like_dim"/>
</dbReference>
<keyword evidence="6" id="KW-0808">Transferase</keyword>
<dbReference type="PROSITE" id="PS50894">
    <property type="entry name" value="HPT"/>
    <property type="match status" value="1"/>
</dbReference>
<dbReference type="Pfam" id="PF01584">
    <property type="entry name" value="CheW"/>
    <property type="match status" value="1"/>
</dbReference>
<keyword evidence="7" id="KW-0547">Nucleotide-binding</keyword>
<dbReference type="SMART" id="SM00260">
    <property type="entry name" value="CheW"/>
    <property type="match status" value="1"/>
</dbReference>
<dbReference type="AlphaFoldDB" id="A0A0S6W3J6"/>
<keyword evidence="9" id="KW-0067">ATP-binding</keyword>
<evidence type="ECO:0000256" key="9">
    <source>
        <dbReference type="ARBA" id="ARBA00022840"/>
    </source>
</evidence>
<evidence type="ECO:0000256" key="7">
    <source>
        <dbReference type="ARBA" id="ARBA00022741"/>
    </source>
</evidence>
<dbReference type="InterPro" id="IPR003594">
    <property type="entry name" value="HATPase_dom"/>
</dbReference>
<dbReference type="InterPro" id="IPR010808">
    <property type="entry name" value="CheA_P2-bd"/>
</dbReference>
<keyword evidence="5 11" id="KW-0597">Phosphoprotein</keyword>
<dbReference type="SUPFAM" id="SSF47384">
    <property type="entry name" value="Homodimeric domain of signal transducing histidine kinase"/>
    <property type="match status" value="1"/>
</dbReference>
<dbReference type="InterPro" id="IPR036097">
    <property type="entry name" value="HisK_dim/P_sf"/>
</dbReference>
<dbReference type="PROSITE" id="PS50109">
    <property type="entry name" value="HIS_KIN"/>
    <property type="match status" value="1"/>
</dbReference>
<evidence type="ECO:0000256" key="6">
    <source>
        <dbReference type="ARBA" id="ARBA00022679"/>
    </source>
</evidence>
<dbReference type="PRINTS" id="PR00344">
    <property type="entry name" value="BCTRLSENSOR"/>
</dbReference>
<dbReference type="CDD" id="cd01008">
    <property type="entry name" value="PBP2_NrtA_SsuA_CpmA_like"/>
    <property type="match status" value="1"/>
</dbReference>
<gene>
    <name evidence="15" type="ORF">U14_03928</name>
</gene>
<dbReference type="InterPro" id="IPR004358">
    <property type="entry name" value="Sig_transdc_His_kin-like_C"/>
</dbReference>
<dbReference type="Gene3D" id="3.30.70.1110">
    <property type="entry name" value="Histidine kinase CheA-like, P2 response regulator-binding domain"/>
    <property type="match status" value="1"/>
</dbReference>
<dbReference type="HOGENOM" id="CLU_000650_3_7_0"/>
<comment type="catalytic activity">
    <reaction evidence="1">
        <text>ATP + protein L-histidine = ADP + protein N-phospho-L-histidine.</text>
        <dbReference type="EC" id="2.7.13.3"/>
    </reaction>
</comment>
<dbReference type="SUPFAM" id="SSF47226">
    <property type="entry name" value="Histidine-containing phosphotransfer domain, HPT domain"/>
    <property type="match status" value="1"/>
</dbReference>
<dbReference type="SMART" id="SM00073">
    <property type="entry name" value="HPT"/>
    <property type="match status" value="1"/>
</dbReference>
<evidence type="ECO:0000256" key="2">
    <source>
        <dbReference type="ARBA" id="ARBA00012438"/>
    </source>
</evidence>
<feature type="modified residue" description="Phosphohistidine" evidence="11">
    <location>
        <position position="380"/>
    </location>
</feature>
<dbReference type="InterPro" id="IPR035891">
    <property type="entry name" value="CheY-binding_CheA"/>
</dbReference>
<dbReference type="PANTHER" id="PTHR43395:SF1">
    <property type="entry name" value="CHEMOTAXIS PROTEIN CHEA"/>
    <property type="match status" value="1"/>
</dbReference>
<evidence type="ECO:0000259" key="14">
    <source>
        <dbReference type="PROSITE" id="PS50894"/>
    </source>
</evidence>
<dbReference type="InterPro" id="IPR036641">
    <property type="entry name" value="HPT_dom_sf"/>
</dbReference>
<evidence type="ECO:0000256" key="3">
    <source>
        <dbReference type="ARBA" id="ARBA00021495"/>
    </source>
</evidence>
<accession>A0A0S6W3J6</accession>
<proteinExistence type="predicted"/>
<feature type="domain" description="Histidine kinase" evidence="12">
    <location>
        <begin position="637"/>
        <end position="866"/>
    </location>
</feature>
<dbReference type="Pfam" id="PF02518">
    <property type="entry name" value="HATPase_c"/>
    <property type="match status" value="1"/>
</dbReference>
<dbReference type="Pfam" id="PF07194">
    <property type="entry name" value="P2"/>
    <property type="match status" value="1"/>
</dbReference>
<evidence type="ECO:0000256" key="5">
    <source>
        <dbReference type="ARBA" id="ARBA00022553"/>
    </source>
</evidence>
<dbReference type="GO" id="GO:0005524">
    <property type="term" value="F:ATP binding"/>
    <property type="evidence" value="ECO:0007669"/>
    <property type="project" value="UniProtKB-KW"/>
</dbReference>
<dbReference type="InterPro" id="IPR015168">
    <property type="entry name" value="SsuA/THI5"/>
</dbReference>
<evidence type="ECO:0000313" key="15">
    <source>
        <dbReference type="EMBL" id="GAK52673.1"/>
    </source>
</evidence>
<name>A0A0S6W3J6_9BACT</name>
<dbReference type="CDD" id="cd00731">
    <property type="entry name" value="CheA_reg"/>
    <property type="match status" value="1"/>
</dbReference>
<dbReference type="PROSITE" id="PS50851">
    <property type="entry name" value="CHEW"/>
    <property type="match status" value="1"/>
</dbReference>
<dbReference type="Gene3D" id="1.10.287.560">
    <property type="entry name" value="Histidine kinase CheA-like, homodimeric domain"/>
    <property type="match status" value="1"/>
</dbReference>